<dbReference type="Proteomes" id="UP000521872">
    <property type="component" value="Unassembled WGS sequence"/>
</dbReference>
<protein>
    <recommendedName>
        <fullName evidence="1">Protein kinase domain-containing protein</fullName>
    </recommendedName>
</protein>
<dbReference type="SUPFAM" id="SSF56112">
    <property type="entry name" value="Protein kinase-like (PK-like)"/>
    <property type="match status" value="1"/>
</dbReference>
<feature type="domain" description="Protein kinase" evidence="1">
    <location>
        <begin position="223"/>
        <end position="565"/>
    </location>
</feature>
<accession>A0A8H4VIQ5</accession>
<sequence>MPIESQTLDTSTGMDPVNCFAHFSPKDRQIVDQILGAHKRFVYGEAIHLGRRSEEADPVESVRFFVQFVMNQFYYVAHSRDGRAVVASNVVGSQQCGLEGADENPPAIMVLGIGGPFPPFSTDVDPFHLSMTERYRHCVVPIMVSRTKESSQAANWAHVARNLFSKQPARLFFYGLEFLGRNCRIVLCHRAGSQFSPYIGMGDMYLSSIIYTCLPWDPIMLGFDGGSSPIGGKIGYLVLRSGAVYATQNDGSPIHHRICDKIQSRGSTVWRVKRVNPEGGLQATTHIVKQSWRTAKSILAELKLLAMLRGLSGFAQVKGHVPKMRIDVLPGISEKIASAMTEEMRLTFSNIVFEDHGRPLDRFASTQELLYATRDAVQGIIYLWGLGILHTNIDPSHILISRSDDNVSGVRGVLIDFKDAQQVGHNGRLPRASYRMGLPSFHSLSVLHAKWDSLTFRPRTPYDDMESVFWILVGICQTFTAPGCQIDDPKHIHRSVRRYWLRFPEDEILPSDPELVAKKELLGLQLHESGMMSKDMVDWFRDGLVQPFFRPIMAALLKELADLSQ</sequence>
<dbReference type="Pfam" id="PF17667">
    <property type="entry name" value="Pkinase_fungal"/>
    <property type="match status" value="1"/>
</dbReference>
<evidence type="ECO:0000313" key="2">
    <source>
        <dbReference type="EMBL" id="KAF4612401.1"/>
    </source>
</evidence>
<dbReference type="GO" id="GO:0004672">
    <property type="term" value="F:protein kinase activity"/>
    <property type="evidence" value="ECO:0007669"/>
    <property type="project" value="InterPro"/>
</dbReference>
<dbReference type="GO" id="GO:0005524">
    <property type="term" value="F:ATP binding"/>
    <property type="evidence" value="ECO:0007669"/>
    <property type="project" value="InterPro"/>
</dbReference>
<dbReference type="EMBL" id="JAACJL010000057">
    <property type="protein sequence ID" value="KAF4612401.1"/>
    <property type="molecule type" value="Genomic_DNA"/>
</dbReference>
<dbReference type="InterPro" id="IPR000719">
    <property type="entry name" value="Prot_kinase_dom"/>
</dbReference>
<dbReference type="InterPro" id="IPR011009">
    <property type="entry name" value="Kinase-like_dom_sf"/>
</dbReference>
<dbReference type="PANTHER" id="PTHR38248:SF2">
    <property type="entry name" value="FUNK1 11"/>
    <property type="match status" value="1"/>
</dbReference>
<comment type="caution">
    <text evidence="2">The sequence shown here is derived from an EMBL/GenBank/DDBJ whole genome shotgun (WGS) entry which is preliminary data.</text>
</comment>
<gene>
    <name evidence="2" type="ORF">D9613_004297</name>
</gene>
<dbReference type="AlphaFoldDB" id="A0A8H4VIQ5"/>
<name>A0A8H4VIQ5_9AGAR</name>
<keyword evidence="3" id="KW-1185">Reference proteome</keyword>
<organism evidence="2 3">
    <name type="scientific">Agrocybe pediades</name>
    <dbReference type="NCBI Taxonomy" id="84607"/>
    <lineage>
        <taxon>Eukaryota</taxon>
        <taxon>Fungi</taxon>
        <taxon>Dikarya</taxon>
        <taxon>Basidiomycota</taxon>
        <taxon>Agaricomycotina</taxon>
        <taxon>Agaricomycetes</taxon>
        <taxon>Agaricomycetidae</taxon>
        <taxon>Agaricales</taxon>
        <taxon>Agaricineae</taxon>
        <taxon>Strophariaceae</taxon>
        <taxon>Agrocybe</taxon>
    </lineage>
</organism>
<proteinExistence type="predicted"/>
<evidence type="ECO:0000259" key="1">
    <source>
        <dbReference type="PROSITE" id="PS50011"/>
    </source>
</evidence>
<evidence type="ECO:0000313" key="3">
    <source>
        <dbReference type="Proteomes" id="UP000521872"/>
    </source>
</evidence>
<dbReference type="InterPro" id="IPR040976">
    <property type="entry name" value="Pkinase_fungal"/>
</dbReference>
<dbReference type="Gene3D" id="1.10.510.10">
    <property type="entry name" value="Transferase(Phosphotransferase) domain 1"/>
    <property type="match status" value="1"/>
</dbReference>
<reference evidence="2 3" key="1">
    <citation type="submission" date="2019-12" db="EMBL/GenBank/DDBJ databases">
        <authorList>
            <person name="Floudas D."/>
            <person name="Bentzer J."/>
            <person name="Ahren D."/>
            <person name="Johansson T."/>
            <person name="Persson P."/>
            <person name="Tunlid A."/>
        </authorList>
    </citation>
    <scope>NUCLEOTIDE SEQUENCE [LARGE SCALE GENOMIC DNA]</scope>
    <source>
        <strain evidence="2 3">CBS 102.39</strain>
    </source>
</reference>
<dbReference type="PANTHER" id="PTHR38248">
    <property type="entry name" value="FUNK1 6"/>
    <property type="match status" value="1"/>
</dbReference>
<dbReference type="PROSITE" id="PS50011">
    <property type="entry name" value="PROTEIN_KINASE_DOM"/>
    <property type="match status" value="1"/>
</dbReference>